<evidence type="ECO:0000313" key="9">
    <source>
        <dbReference type="EMBL" id="HIU40148.1"/>
    </source>
</evidence>
<feature type="domain" description="SpoVT-AbrB" evidence="8">
    <location>
        <begin position="76"/>
        <end position="119"/>
    </location>
</feature>
<reference evidence="9" key="2">
    <citation type="journal article" date="2021" name="PeerJ">
        <title>Extensive microbial diversity within the chicken gut microbiome revealed by metagenomics and culture.</title>
        <authorList>
            <person name="Gilroy R."/>
            <person name="Ravi A."/>
            <person name="Getino M."/>
            <person name="Pursley I."/>
            <person name="Horton D.L."/>
            <person name="Alikhan N.F."/>
            <person name="Baker D."/>
            <person name="Gharbi K."/>
            <person name="Hall N."/>
            <person name="Watson M."/>
            <person name="Adriaenssens E.M."/>
            <person name="Foster-Nyarko E."/>
            <person name="Jarju S."/>
            <person name="Secka A."/>
            <person name="Antonio M."/>
            <person name="Oren A."/>
            <person name="Chaudhuri R.R."/>
            <person name="La Ragione R."/>
            <person name="Hildebrand F."/>
            <person name="Pallen M.J."/>
        </authorList>
    </citation>
    <scope>NUCLEOTIDE SEQUENCE</scope>
    <source>
        <strain evidence="9">CHK193-30670</strain>
    </source>
</reference>
<evidence type="ECO:0000256" key="7">
    <source>
        <dbReference type="HAMAP-Rule" id="MF_01008"/>
    </source>
</evidence>
<protein>
    <recommendedName>
        <fullName evidence="1 7">Transcriptional regulator MraZ</fullName>
    </recommendedName>
</protein>
<dbReference type="FunFam" id="3.40.1550.20:FF:000002">
    <property type="entry name" value="Transcriptional regulator MraZ"/>
    <property type="match status" value="1"/>
</dbReference>
<evidence type="ECO:0000256" key="1">
    <source>
        <dbReference type="ARBA" id="ARBA00013860"/>
    </source>
</evidence>
<dbReference type="GO" id="GO:0000976">
    <property type="term" value="F:transcription cis-regulatory region binding"/>
    <property type="evidence" value="ECO:0007669"/>
    <property type="project" value="TreeGrafter"/>
</dbReference>
<dbReference type="Proteomes" id="UP000824074">
    <property type="component" value="Unassembled WGS sequence"/>
</dbReference>
<dbReference type="InterPro" id="IPR038619">
    <property type="entry name" value="MraZ_sf"/>
</dbReference>
<dbReference type="InterPro" id="IPR037914">
    <property type="entry name" value="SpoVT-AbrB_sf"/>
</dbReference>
<keyword evidence="5 7" id="KW-0238">DNA-binding</keyword>
<proteinExistence type="inferred from homology"/>
<organism evidence="9 10">
    <name type="scientific">Candidatus Aphodocola excrementigallinarum</name>
    <dbReference type="NCBI Taxonomy" id="2840670"/>
    <lineage>
        <taxon>Bacteria</taxon>
        <taxon>Bacillati</taxon>
        <taxon>Bacillota</taxon>
        <taxon>Bacilli</taxon>
        <taxon>Candidatus Aphodocola</taxon>
    </lineage>
</organism>
<keyword evidence="4 7" id="KW-0805">Transcription regulation</keyword>
<dbReference type="InterPro" id="IPR020603">
    <property type="entry name" value="MraZ_dom"/>
</dbReference>
<sequence>MFMGEYHHNIDEKARLVLPSKFRYELGDTFVITRGLEGCLFIYSKDQWQKIVDKLNKLPFTKKDARTFLRFFLSGAQEVSFDKQGRIAIPAPLLSYASLKKECVVIGVNDRLEVWSADSFNDYFKANEENISDLAEDLFDGMEV</sequence>
<keyword evidence="2 7" id="KW-0963">Cytoplasm</keyword>
<accession>A0A9D1IMP0</accession>
<keyword evidence="6 7" id="KW-0804">Transcription</keyword>
<dbReference type="InterPro" id="IPR035642">
    <property type="entry name" value="MraZ_N"/>
</dbReference>
<dbReference type="SUPFAM" id="SSF89447">
    <property type="entry name" value="AbrB/MazE/MraZ-like"/>
    <property type="match status" value="1"/>
</dbReference>
<reference evidence="9" key="1">
    <citation type="submission" date="2020-10" db="EMBL/GenBank/DDBJ databases">
        <authorList>
            <person name="Gilroy R."/>
        </authorList>
    </citation>
    <scope>NUCLEOTIDE SEQUENCE</scope>
    <source>
        <strain evidence="9">CHK193-30670</strain>
    </source>
</reference>
<evidence type="ECO:0000256" key="4">
    <source>
        <dbReference type="ARBA" id="ARBA00023015"/>
    </source>
</evidence>
<keyword evidence="3" id="KW-0677">Repeat</keyword>
<dbReference type="AlphaFoldDB" id="A0A9D1IMP0"/>
<dbReference type="NCBIfam" id="TIGR00242">
    <property type="entry name" value="division/cell wall cluster transcriptional repressor MraZ"/>
    <property type="match status" value="1"/>
</dbReference>
<dbReference type="HAMAP" id="MF_01008">
    <property type="entry name" value="MraZ"/>
    <property type="match status" value="1"/>
</dbReference>
<dbReference type="Pfam" id="PF02381">
    <property type="entry name" value="MraZ"/>
    <property type="match status" value="2"/>
</dbReference>
<dbReference type="EMBL" id="DVMT01000027">
    <property type="protein sequence ID" value="HIU40148.1"/>
    <property type="molecule type" value="Genomic_DNA"/>
</dbReference>
<dbReference type="GO" id="GO:0005737">
    <property type="term" value="C:cytoplasm"/>
    <property type="evidence" value="ECO:0007669"/>
    <property type="project" value="UniProtKB-UniRule"/>
</dbReference>
<dbReference type="InterPro" id="IPR035644">
    <property type="entry name" value="MraZ_C"/>
</dbReference>
<dbReference type="PANTHER" id="PTHR34701:SF1">
    <property type="entry name" value="TRANSCRIPTIONAL REGULATOR MRAZ"/>
    <property type="match status" value="1"/>
</dbReference>
<comment type="subunit">
    <text evidence="7">Forms oligomers.</text>
</comment>
<evidence type="ECO:0000256" key="3">
    <source>
        <dbReference type="ARBA" id="ARBA00022737"/>
    </source>
</evidence>
<dbReference type="GO" id="GO:0003700">
    <property type="term" value="F:DNA-binding transcription factor activity"/>
    <property type="evidence" value="ECO:0007669"/>
    <property type="project" value="UniProtKB-UniRule"/>
</dbReference>
<evidence type="ECO:0000313" key="10">
    <source>
        <dbReference type="Proteomes" id="UP000824074"/>
    </source>
</evidence>
<name>A0A9D1IMP0_9FIRM</name>
<comment type="subcellular location">
    <subcellularLocation>
        <location evidence="7">Cytoplasm</location>
        <location evidence="7">Nucleoid</location>
    </subcellularLocation>
</comment>
<dbReference type="CDD" id="cd16321">
    <property type="entry name" value="MraZ_C"/>
    <property type="match status" value="1"/>
</dbReference>
<dbReference type="InterPro" id="IPR003444">
    <property type="entry name" value="MraZ"/>
</dbReference>
<evidence type="ECO:0000256" key="6">
    <source>
        <dbReference type="ARBA" id="ARBA00023163"/>
    </source>
</evidence>
<dbReference type="CDD" id="cd16320">
    <property type="entry name" value="MraZ_N"/>
    <property type="match status" value="1"/>
</dbReference>
<gene>
    <name evidence="7 9" type="primary">mraZ</name>
    <name evidence="9" type="ORF">IAB68_02460</name>
</gene>
<dbReference type="PANTHER" id="PTHR34701">
    <property type="entry name" value="TRANSCRIPTIONAL REGULATOR MRAZ"/>
    <property type="match status" value="1"/>
</dbReference>
<evidence type="ECO:0000256" key="2">
    <source>
        <dbReference type="ARBA" id="ARBA00022490"/>
    </source>
</evidence>
<dbReference type="GO" id="GO:0009295">
    <property type="term" value="C:nucleoid"/>
    <property type="evidence" value="ECO:0007669"/>
    <property type="project" value="UniProtKB-SubCell"/>
</dbReference>
<comment type="caution">
    <text evidence="9">The sequence shown here is derived from an EMBL/GenBank/DDBJ whole genome shotgun (WGS) entry which is preliminary data.</text>
</comment>
<comment type="similarity">
    <text evidence="7">Belongs to the MraZ family.</text>
</comment>
<dbReference type="GO" id="GO:2000143">
    <property type="term" value="P:negative regulation of DNA-templated transcription initiation"/>
    <property type="evidence" value="ECO:0007669"/>
    <property type="project" value="TreeGrafter"/>
</dbReference>
<evidence type="ECO:0000256" key="5">
    <source>
        <dbReference type="ARBA" id="ARBA00023125"/>
    </source>
</evidence>
<dbReference type="Gene3D" id="3.40.1550.20">
    <property type="entry name" value="Transcriptional regulator MraZ domain"/>
    <property type="match status" value="1"/>
</dbReference>
<dbReference type="InterPro" id="IPR007159">
    <property type="entry name" value="SpoVT-AbrB_dom"/>
</dbReference>
<dbReference type="PROSITE" id="PS51740">
    <property type="entry name" value="SPOVT_ABRB"/>
    <property type="match status" value="2"/>
</dbReference>
<feature type="domain" description="SpoVT-AbrB" evidence="8">
    <location>
        <begin position="5"/>
        <end position="47"/>
    </location>
</feature>
<evidence type="ECO:0000259" key="8">
    <source>
        <dbReference type="PROSITE" id="PS51740"/>
    </source>
</evidence>